<evidence type="ECO:0000313" key="2">
    <source>
        <dbReference type="EMBL" id="KIZ04343.1"/>
    </source>
</evidence>
<gene>
    <name evidence="2" type="ORF">MNEG_3620</name>
</gene>
<keyword evidence="3" id="KW-1185">Reference proteome</keyword>
<dbReference type="Gene3D" id="3.30.465.10">
    <property type="match status" value="1"/>
</dbReference>
<reference evidence="2 3" key="1">
    <citation type="journal article" date="2013" name="BMC Genomics">
        <title>Reconstruction of the lipid metabolism for the microalga Monoraphidium neglectum from its genome sequence reveals characteristics suitable for biofuel production.</title>
        <authorList>
            <person name="Bogen C."/>
            <person name="Al-Dilaimi A."/>
            <person name="Albersmeier A."/>
            <person name="Wichmann J."/>
            <person name="Grundmann M."/>
            <person name="Rupp O."/>
            <person name="Lauersen K.J."/>
            <person name="Blifernez-Klassen O."/>
            <person name="Kalinowski J."/>
            <person name="Goesmann A."/>
            <person name="Mussgnug J.H."/>
            <person name="Kruse O."/>
        </authorList>
    </citation>
    <scope>NUCLEOTIDE SEQUENCE [LARGE SCALE GENOMIC DNA]</scope>
    <source>
        <strain evidence="2 3">SAG 48.87</strain>
    </source>
</reference>
<dbReference type="STRING" id="145388.A0A0D2K143"/>
<dbReference type="InterPro" id="IPR006094">
    <property type="entry name" value="Oxid_FAD_bind_N"/>
</dbReference>
<proteinExistence type="predicted"/>
<dbReference type="PANTHER" id="PTHR43762">
    <property type="entry name" value="L-GULONOLACTONE OXIDASE"/>
    <property type="match status" value="1"/>
</dbReference>
<dbReference type="InterPro" id="IPR016166">
    <property type="entry name" value="FAD-bd_PCMH"/>
</dbReference>
<evidence type="ECO:0000313" key="3">
    <source>
        <dbReference type="Proteomes" id="UP000054498"/>
    </source>
</evidence>
<sequence>MQCRPNLARTALRVSKERPAPPYDEPAGTVRGAYSYVLCETDAVIEPNSTDDVAAALKAYSAQARAQNQTLKVRLTQRLFHSSAAFTCPAQSESLPQQGGAANPPSVLAVSIIQNTMSKVLSVDKEALQMRVQPGIHLWDLAQAAGAHGMTISVGSVPVFGGLTLGGTIAAGAHGSGDGPAAADTPMDMVREVVWVDAAGERHVATPASPEWNGLYGGLGLVGVMTEFLLQLNPPSHTRFKSLLKVSDKNMVQDLERILNEGNSDVLLVWRPDMQEYTVNMMTEVNTSVPVTDPELVNTMLADLRYEAPIGSANRDNQGDIRDNAFGIMNSVLGYFVERLTVGRGWAGKPGGSVATDTEGVGLTNRLQTTMPCAPNCLFAGKQYDATAYDTEFTIEFEHLQQWVDDVKLVLQKDLWRDGATRARYLGPGYMWLRVGSGRPEYLATQYGMKRPVFVQSTWLRSREIFQYPMRYGYVQDLFELLGLAKYNGTGRFHWGKNTDRTFTDPRFPTRPRYPAFDKMLELQARFDPDKVFEPPLFAKVAAERPYTHFPGCALSYECFCTEDAHCNLPGRQVDFKCLESSAFPEFKVCKGPADWDPTLLARYGKGIWVKRTDASPLLKLAGGVSDQLMRHPVTAGLLTASSSLMSSLPMLPVLGHRK</sequence>
<name>A0A0D2K143_9CHLO</name>
<dbReference type="InterPro" id="IPR036318">
    <property type="entry name" value="FAD-bd_PCMH-like_sf"/>
</dbReference>
<dbReference type="EMBL" id="KK100681">
    <property type="protein sequence ID" value="KIZ04343.1"/>
    <property type="molecule type" value="Genomic_DNA"/>
</dbReference>
<dbReference type="SUPFAM" id="SSF56176">
    <property type="entry name" value="FAD-binding/transporter-associated domain-like"/>
    <property type="match status" value="1"/>
</dbReference>
<feature type="domain" description="FAD-binding PCMH-type" evidence="1">
    <location>
        <begin position="37"/>
        <end position="235"/>
    </location>
</feature>
<dbReference type="PANTHER" id="PTHR43762:SF7">
    <property type="entry name" value="FAD-BINDING PCMH-TYPE DOMAIN-CONTAINING PROTEIN"/>
    <property type="match status" value="1"/>
</dbReference>
<accession>A0A0D2K143</accession>
<dbReference type="OrthoDB" id="610608at2759"/>
<dbReference type="Proteomes" id="UP000054498">
    <property type="component" value="Unassembled WGS sequence"/>
</dbReference>
<dbReference type="GeneID" id="25736498"/>
<dbReference type="PROSITE" id="PS51387">
    <property type="entry name" value="FAD_PCMH"/>
    <property type="match status" value="1"/>
</dbReference>
<dbReference type="Pfam" id="PF01565">
    <property type="entry name" value="FAD_binding_4"/>
    <property type="match status" value="1"/>
</dbReference>
<dbReference type="KEGG" id="mng:MNEG_3620"/>
<dbReference type="GO" id="GO:0016899">
    <property type="term" value="F:oxidoreductase activity, acting on the CH-OH group of donors, oxygen as acceptor"/>
    <property type="evidence" value="ECO:0007669"/>
    <property type="project" value="InterPro"/>
</dbReference>
<dbReference type="AlphaFoldDB" id="A0A0D2K143"/>
<organism evidence="2 3">
    <name type="scientific">Monoraphidium neglectum</name>
    <dbReference type="NCBI Taxonomy" id="145388"/>
    <lineage>
        <taxon>Eukaryota</taxon>
        <taxon>Viridiplantae</taxon>
        <taxon>Chlorophyta</taxon>
        <taxon>core chlorophytes</taxon>
        <taxon>Chlorophyceae</taxon>
        <taxon>CS clade</taxon>
        <taxon>Sphaeropleales</taxon>
        <taxon>Selenastraceae</taxon>
        <taxon>Monoraphidium</taxon>
    </lineage>
</organism>
<dbReference type="GO" id="GO:0071949">
    <property type="term" value="F:FAD binding"/>
    <property type="evidence" value="ECO:0007669"/>
    <property type="project" value="InterPro"/>
</dbReference>
<dbReference type="InterPro" id="IPR010031">
    <property type="entry name" value="FAD_lactone_oxidase-like"/>
</dbReference>
<evidence type="ECO:0000259" key="1">
    <source>
        <dbReference type="PROSITE" id="PS51387"/>
    </source>
</evidence>
<protein>
    <recommendedName>
        <fullName evidence="1">FAD-binding PCMH-type domain-containing protein</fullName>
    </recommendedName>
</protein>
<dbReference type="RefSeq" id="XP_013903362.1">
    <property type="nucleotide sequence ID" value="XM_014047908.1"/>
</dbReference>
<dbReference type="InterPro" id="IPR016169">
    <property type="entry name" value="FAD-bd_PCMH_sub2"/>
</dbReference>